<dbReference type="UniPathway" id="UPA00109">
    <property type="reaction ID" value="UER00187"/>
</dbReference>
<dbReference type="SUPFAM" id="SSF51604">
    <property type="entry name" value="Enolase C-terminal domain-like"/>
    <property type="match status" value="1"/>
</dbReference>
<dbReference type="GO" id="GO:0004634">
    <property type="term" value="F:phosphopyruvate hydratase activity"/>
    <property type="evidence" value="ECO:0007669"/>
    <property type="project" value="UniProtKB-EC"/>
</dbReference>
<gene>
    <name evidence="10" type="ORF">METZ01_LOCUS139779</name>
</gene>
<dbReference type="GO" id="GO:0000287">
    <property type="term" value="F:magnesium ion binding"/>
    <property type="evidence" value="ECO:0007669"/>
    <property type="project" value="InterPro"/>
</dbReference>
<dbReference type="Pfam" id="PF03952">
    <property type="entry name" value="Enolase_N"/>
    <property type="match status" value="1"/>
</dbReference>
<dbReference type="NCBIfam" id="TIGR01060">
    <property type="entry name" value="eno"/>
    <property type="match status" value="1"/>
</dbReference>
<evidence type="ECO:0000259" key="8">
    <source>
        <dbReference type="SMART" id="SM01192"/>
    </source>
</evidence>
<dbReference type="InterPro" id="IPR020810">
    <property type="entry name" value="Enolase_C"/>
</dbReference>
<dbReference type="SMART" id="SM01192">
    <property type="entry name" value="Enolase_C"/>
    <property type="match status" value="1"/>
</dbReference>
<dbReference type="SFLD" id="SFLDS00001">
    <property type="entry name" value="Enolase"/>
    <property type="match status" value="1"/>
</dbReference>
<dbReference type="EC" id="4.2.1.11" evidence="4"/>
<dbReference type="InterPro" id="IPR036849">
    <property type="entry name" value="Enolase-like_C_sf"/>
</dbReference>
<evidence type="ECO:0000259" key="9">
    <source>
        <dbReference type="SMART" id="SM01193"/>
    </source>
</evidence>
<protein>
    <recommendedName>
        <fullName evidence="4">phosphopyruvate hydratase</fullName>
        <ecNumber evidence="4">4.2.1.11</ecNumber>
    </recommendedName>
</protein>
<dbReference type="PANTHER" id="PTHR11902">
    <property type="entry name" value="ENOLASE"/>
    <property type="match status" value="1"/>
</dbReference>
<comment type="pathway">
    <text evidence="2">Carbohydrate degradation; glycolysis; pyruvate from D-glyceraldehyde 3-phosphate: step 4/5.</text>
</comment>
<organism evidence="10">
    <name type="scientific">marine metagenome</name>
    <dbReference type="NCBI Taxonomy" id="408172"/>
    <lineage>
        <taxon>unclassified sequences</taxon>
        <taxon>metagenomes</taxon>
        <taxon>ecological metagenomes</taxon>
    </lineage>
</organism>
<dbReference type="PROSITE" id="PS00164">
    <property type="entry name" value="ENOLASE"/>
    <property type="match status" value="1"/>
</dbReference>
<dbReference type="Gene3D" id="3.20.20.120">
    <property type="entry name" value="Enolase-like C-terminal domain"/>
    <property type="match status" value="1"/>
</dbReference>
<evidence type="ECO:0000256" key="5">
    <source>
        <dbReference type="ARBA" id="ARBA00022842"/>
    </source>
</evidence>
<comment type="cofactor">
    <cofactor evidence="1">
        <name>Mg(2+)</name>
        <dbReference type="ChEBI" id="CHEBI:18420"/>
    </cofactor>
</comment>
<dbReference type="SFLD" id="SFLDG00178">
    <property type="entry name" value="enolase"/>
    <property type="match status" value="1"/>
</dbReference>
<evidence type="ECO:0000256" key="7">
    <source>
        <dbReference type="ARBA" id="ARBA00023239"/>
    </source>
</evidence>
<dbReference type="InterPro" id="IPR029017">
    <property type="entry name" value="Enolase-like_N"/>
</dbReference>
<proteinExistence type="inferred from homology"/>
<dbReference type="Pfam" id="PF00113">
    <property type="entry name" value="Enolase_C"/>
    <property type="match status" value="1"/>
</dbReference>
<dbReference type="InterPro" id="IPR020811">
    <property type="entry name" value="Enolase_N"/>
</dbReference>
<dbReference type="SFLD" id="SFLDF00002">
    <property type="entry name" value="enolase"/>
    <property type="match status" value="1"/>
</dbReference>
<evidence type="ECO:0000256" key="4">
    <source>
        <dbReference type="ARBA" id="ARBA00012058"/>
    </source>
</evidence>
<dbReference type="InterPro" id="IPR000941">
    <property type="entry name" value="Enolase"/>
</dbReference>
<feature type="domain" description="Enolase C-terminal TIM barrel" evidence="8">
    <location>
        <begin position="138"/>
        <end position="423"/>
    </location>
</feature>
<evidence type="ECO:0000256" key="6">
    <source>
        <dbReference type="ARBA" id="ARBA00023152"/>
    </source>
</evidence>
<dbReference type="InterPro" id="IPR020809">
    <property type="entry name" value="Enolase_CS"/>
</dbReference>
<evidence type="ECO:0000256" key="1">
    <source>
        <dbReference type="ARBA" id="ARBA00001946"/>
    </source>
</evidence>
<dbReference type="CDD" id="cd03313">
    <property type="entry name" value="enolase"/>
    <property type="match status" value="1"/>
</dbReference>
<evidence type="ECO:0000256" key="2">
    <source>
        <dbReference type="ARBA" id="ARBA00005031"/>
    </source>
</evidence>
<dbReference type="AlphaFoldDB" id="A0A381ZC88"/>
<dbReference type="PRINTS" id="PR00148">
    <property type="entry name" value="ENOLASE"/>
</dbReference>
<dbReference type="GO" id="GO:0006096">
    <property type="term" value="P:glycolytic process"/>
    <property type="evidence" value="ECO:0007669"/>
    <property type="project" value="UniProtKB-UniPathway"/>
</dbReference>
<comment type="similarity">
    <text evidence="3">Belongs to the enolase family.</text>
</comment>
<name>A0A381ZC88_9ZZZZ</name>
<reference evidence="10" key="1">
    <citation type="submission" date="2018-05" db="EMBL/GenBank/DDBJ databases">
        <authorList>
            <person name="Lanie J.A."/>
            <person name="Ng W.-L."/>
            <person name="Kazmierczak K.M."/>
            <person name="Andrzejewski T.M."/>
            <person name="Davidsen T.M."/>
            <person name="Wayne K.J."/>
            <person name="Tettelin H."/>
            <person name="Glass J.I."/>
            <person name="Rusch D."/>
            <person name="Podicherti R."/>
            <person name="Tsui H.-C.T."/>
            <person name="Winkler M.E."/>
        </authorList>
    </citation>
    <scope>NUCLEOTIDE SEQUENCE</scope>
</reference>
<dbReference type="HAMAP" id="MF_00318">
    <property type="entry name" value="Enolase"/>
    <property type="match status" value="1"/>
</dbReference>
<sequence>MKINNITSRTVLDSRAYPTVEVDVKLEDGSLGRAIVPSGASTGKFEAVELRDNDPNYYNGKGVKCAIENINTLINNLLVGKDSYNQNDIDHSMIKLDGTSNKRNLGANAILGVSIANAKATAHSKGIPLYDSLALSGKRTLPIPMMNILNGGCHADNNLDIQEYMIFPVGANSFSEALQMGTETFYYLKDILKNKSLSTTVGDEGGFAPNLRSNDEAIELILEAVEKTPYKLEKDLFIALDIAASELYNGKYNLISEKKQLSTSKMVDYLKSLVDQYPIVSIEDGLDENDWDGWHLLRKEIGNKCQIVGDDLTVTNVSRLKKAIENKAMNAILIKLNQIGTITETIDAISLAKKNNFGVIISHRSGETEDVTIADFAVAMSMGQIKTGSVSRTDRVAKYNQLLRIEENLKNDAKYPGLEVLGNNRA</sequence>
<dbReference type="SUPFAM" id="SSF54826">
    <property type="entry name" value="Enolase N-terminal domain-like"/>
    <property type="match status" value="1"/>
</dbReference>
<dbReference type="GO" id="GO:0000015">
    <property type="term" value="C:phosphopyruvate hydratase complex"/>
    <property type="evidence" value="ECO:0007669"/>
    <property type="project" value="InterPro"/>
</dbReference>
<dbReference type="SMART" id="SM01193">
    <property type="entry name" value="Enolase_N"/>
    <property type="match status" value="1"/>
</dbReference>
<evidence type="ECO:0000256" key="3">
    <source>
        <dbReference type="ARBA" id="ARBA00009604"/>
    </source>
</evidence>
<dbReference type="PIRSF" id="PIRSF001400">
    <property type="entry name" value="Enolase"/>
    <property type="match status" value="1"/>
</dbReference>
<dbReference type="EMBL" id="UINC01020782">
    <property type="protein sequence ID" value="SVA86925.1"/>
    <property type="molecule type" value="Genomic_DNA"/>
</dbReference>
<keyword evidence="6" id="KW-0324">Glycolysis</keyword>
<evidence type="ECO:0000313" key="10">
    <source>
        <dbReference type="EMBL" id="SVA86925.1"/>
    </source>
</evidence>
<keyword evidence="7" id="KW-0456">Lyase</keyword>
<dbReference type="PANTHER" id="PTHR11902:SF1">
    <property type="entry name" value="ENOLASE"/>
    <property type="match status" value="1"/>
</dbReference>
<dbReference type="Gene3D" id="3.30.390.10">
    <property type="entry name" value="Enolase-like, N-terminal domain"/>
    <property type="match status" value="1"/>
</dbReference>
<accession>A0A381ZC88</accession>
<keyword evidence="5" id="KW-0460">Magnesium</keyword>
<feature type="domain" description="Enolase N-terminal" evidence="9">
    <location>
        <begin position="3"/>
        <end position="133"/>
    </location>
</feature>